<protein>
    <submittedName>
        <fullName evidence="1">BQ5605_C004g02675 protein</fullName>
    </submittedName>
</protein>
<organism evidence="1 2">
    <name type="scientific">Microbotryum silenes-dioicae</name>
    <dbReference type="NCBI Taxonomy" id="796604"/>
    <lineage>
        <taxon>Eukaryota</taxon>
        <taxon>Fungi</taxon>
        <taxon>Dikarya</taxon>
        <taxon>Basidiomycota</taxon>
        <taxon>Pucciniomycotina</taxon>
        <taxon>Microbotryomycetes</taxon>
        <taxon>Microbotryales</taxon>
        <taxon>Microbotryaceae</taxon>
        <taxon>Microbotryum</taxon>
    </lineage>
</organism>
<dbReference type="EMBL" id="FQNC01000046">
    <property type="protein sequence ID" value="SGY66447.1"/>
    <property type="molecule type" value="Genomic_DNA"/>
</dbReference>
<sequence>MIPPTFDLLIRTGSTCEGGGRLGIVNMMRSTAIVEGGILSRRRLLIDGWRRSGEGALCLLRTMMGSGLVLSVPNAVCARRCCA</sequence>
<proteinExistence type="predicted"/>
<accession>A0A2X0PAV3</accession>
<evidence type="ECO:0000313" key="1">
    <source>
        <dbReference type="EMBL" id="SGY66447.1"/>
    </source>
</evidence>
<reference evidence="1 2" key="1">
    <citation type="submission" date="2016-11" db="EMBL/GenBank/DDBJ databases">
        <authorList>
            <person name="Jaros S."/>
            <person name="Januszkiewicz K."/>
            <person name="Wedrychowicz H."/>
        </authorList>
    </citation>
    <scope>NUCLEOTIDE SEQUENCE [LARGE SCALE GENOMIC DNA]</scope>
</reference>
<name>A0A2X0PAV3_9BASI</name>
<keyword evidence="2" id="KW-1185">Reference proteome</keyword>
<gene>
    <name evidence="1" type="primary">BQ5605_C004g02675</name>
    <name evidence="1" type="ORF">BQ5605_C004G02675</name>
</gene>
<dbReference type="Proteomes" id="UP000249464">
    <property type="component" value="Unassembled WGS sequence"/>
</dbReference>
<dbReference type="AlphaFoldDB" id="A0A2X0PAV3"/>
<evidence type="ECO:0000313" key="2">
    <source>
        <dbReference type="Proteomes" id="UP000249464"/>
    </source>
</evidence>